<dbReference type="EMBL" id="OX596106">
    <property type="protein sequence ID" value="CAN0150972.1"/>
    <property type="molecule type" value="Genomic_DNA"/>
</dbReference>
<reference evidence="1" key="2">
    <citation type="submission" date="2025-03" db="EMBL/GenBank/DDBJ databases">
        <authorList>
            <consortium name="ELIXIR-Norway"/>
            <consortium name="Elixir Norway"/>
        </authorList>
    </citation>
    <scope>NUCLEOTIDE SEQUENCE</scope>
</reference>
<feature type="non-terminal residue" evidence="1">
    <location>
        <position position="1"/>
    </location>
</feature>
<reference evidence="1" key="1">
    <citation type="submission" date="2023-05" db="EMBL/GenBank/DDBJ databases">
        <authorList>
            <consortium name="ELIXIR-Norway"/>
        </authorList>
    </citation>
    <scope>NUCLEOTIDE SEQUENCE</scope>
</reference>
<accession>A0AC59Z1L7</accession>
<evidence type="ECO:0000313" key="2">
    <source>
        <dbReference type="Proteomes" id="UP001162501"/>
    </source>
</evidence>
<organism evidence="1 2">
    <name type="scientific">Rangifer tarandus platyrhynchus</name>
    <name type="common">Svalbard reindeer</name>
    <dbReference type="NCBI Taxonomy" id="3082113"/>
    <lineage>
        <taxon>Eukaryota</taxon>
        <taxon>Metazoa</taxon>
        <taxon>Chordata</taxon>
        <taxon>Craniata</taxon>
        <taxon>Vertebrata</taxon>
        <taxon>Euteleostomi</taxon>
        <taxon>Mammalia</taxon>
        <taxon>Eutheria</taxon>
        <taxon>Laurasiatheria</taxon>
        <taxon>Artiodactyla</taxon>
        <taxon>Ruminantia</taxon>
        <taxon>Pecora</taxon>
        <taxon>Cervidae</taxon>
        <taxon>Odocoileinae</taxon>
        <taxon>Rangifer</taxon>
    </lineage>
</organism>
<proteinExistence type="predicted"/>
<sequence length="55" mass="6255">MRSDCPELSSEPYHVLHQTRLRNTKSRRATRGKLQNCPKSRGTPSSAQQLEQCSV</sequence>
<protein>
    <submittedName>
        <fullName evidence="1">Uncharacterized protein</fullName>
    </submittedName>
</protein>
<feature type="non-terminal residue" evidence="1">
    <location>
        <position position="55"/>
    </location>
</feature>
<name>A0AC59Z1L7_RANTA</name>
<dbReference type="Proteomes" id="UP001162501">
    <property type="component" value="Chromosome 22"/>
</dbReference>
<gene>
    <name evidence="1" type="ORF">MRATA1EN22A_LOCUS12798</name>
</gene>
<evidence type="ECO:0000313" key="1">
    <source>
        <dbReference type="EMBL" id="CAN0150972.1"/>
    </source>
</evidence>